<keyword evidence="1" id="KW-0812">Transmembrane</keyword>
<evidence type="ECO:0000259" key="2">
    <source>
        <dbReference type="Pfam" id="PF21549"/>
    </source>
</evidence>
<feature type="domain" description="SET" evidence="2">
    <location>
        <begin position="111"/>
        <end position="190"/>
    </location>
</feature>
<dbReference type="WBParaSite" id="nRc.2.0.1.t14916-RA">
    <property type="protein sequence ID" value="nRc.2.0.1.t14916-RA"/>
    <property type="gene ID" value="nRc.2.0.1.g14916"/>
</dbReference>
<proteinExistence type="predicted"/>
<dbReference type="Pfam" id="PF21549">
    <property type="entry name" value="PRDM2_PR"/>
    <property type="match status" value="1"/>
</dbReference>
<dbReference type="Gene3D" id="2.170.270.10">
    <property type="entry name" value="SET domain"/>
    <property type="match status" value="1"/>
</dbReference>
<name>A0A915ILS8_ROMCU</name>
<dbReference type="Proteomes" id="UP000887565">
    <property type="component" value="Unplaced"/>
</dbReference>
<sequence>MTQVTRTIYINKYYVIFVLIAIVAVFVKLYLNNCLGTCVQLEYQTTKDHDLSSVVVECRAHCQGNSLAGVKIDVGECTSNPVLVMDNLEVDERKLRSTTFAKASIPCFLRLSDSVIPGANKGMFTDVFLNKGVLFGPYTGFIKGENSDVSWYTWKIDTTVPGQNASAFYMDGDDEIFSNWLRWVNAARCEMKILMFNLSRLWAYEAHNMVV</sequence>
<dbReference type="InterPro" id="IPR001214">
    <property type="entry name" value="SET_dom"/>
</dbReference>
<dbReference type="InterPro" id="IPR046341">
    <property type="entry name" value="SET_dom_sf"/>
</dbReference>
<keyword evidence="3" id="KW-1185">Reference proteome</keyword>
<feature type="transmembrane region" description="Helical" evidence="1">
    <location>
        <begin position="12"/>
        <end position="31"/>
    </location>
</feature>
<keyword evidence="1" id="KW-0472">Membrane</keyword>
<accession>A0A915ILS8</accession>
<dbReference type="AlphaFoldDB" id="A0A915ILS8"/>
<evidence type="ECO:0000256" key="1">
    <source>
        <dbReference type="SAM" id="Phobius"/>
    </source>
</evidence>
<organism evidence="3 4">
    <name type="scientific">Romanomermis culicivorax</name>
    <name type="common">Nematode worm</name>
    <dbReference type="NCBI Taxonomy" id="13658"/>
    <lineage>
        <taxon>Eukaryota</taxon>
        <taxon>Metazoa</taxon>
        <taxon>Ecdysozoa</taxon>
        <taxon>Nematoda</taxon>
        <taxon>Enoplea</taxon>
        <taxon>Dorylaimia</taxon>
        <taxon>Mermithida</taxon>
        <taxon>Mermithoidea</taxon>
        <taxon>Mermithidae</taxon>
        <taxon>Romanomermis</taxon>
    </lineage>
</organism>
<protein>
    <recommendedName>
        <fullName evidence="2">SET domain-containing protein</fullName>
    </recommendedName>
</protein>
<reference evidence="4" key="1">
    <citation type="submission" date="2022-11" db="UniProtKB">
        <authorList>
            <consortium name="WormBaseParasite"/>
        </authorList>
    </citation>
    <scope>IDENTIFICATION</scope>
</reference>
<keyword evidence="1" id="KW-1133">Transmembrane helix</keyword>
<evidence type="ECO:0000313" key="4">
    <source>
        <dbReference type="WBParaSite" id="nRc.2.0.1.t14916-RA"/>
    </source>
</evidence>
<evidence type="ECO:0000313" key="3">
    <source>
        <dbReference type="Proteomes" id="UP000887565"/>
    </source>
</evidence>